<name>A0ACB7TRU9_HYAAI</name>
<protein>
    <submittedName>
        <fullName evidence="1">Uncharacterized protein</fullName>
    </submittedName>
</protein>
<evidence type="ECO:0000313" key="2">
    <source>
        <dbReference type="Proteomes" id="UP000821845"/>
    </source>
</evidence>
<proteinExistence type="predicted"/>
<sequence>MSSGSCFSRTLQPPTSQASRRDHRQRSLAFILAILARGTQRRAAAAAAKGGSRAEFIADTLNNSHAQRHVPHTHGALPGRTKQAKSRAEVFFSPPSNGVGTHLRGRLMAGGAPYVRADASNRRHNVRVRLPRPAPCEATTRQQKLETKERYWTSDDLCRAASCVTWHMTFDLLERSAAVALDGQ</sequence>
<accession>A0ACB7TRU9</accession>
<gene>
    <name evidence="1" type="ORF">HPB50_023050</name>
</gene>
<evidence type="ECO:0000313" key="1">
    <source>
        <dbReference type="EMBL" id="KAH6948112.1"/>
    </source>
</evidence>
<comment type="caution">
    <text evidence="1">The sequence shown here is derived from an EMBL/GenBank/DDBJ whole genome shotgun (WGS) entry which is preliminary data.</text>
</comment>
<dbReference type="EMBL" id="CM023481">
    <property type="protein sequence ID" value="KAH6948112.1"/>
    <property type="molecule type" value="Genomic_DNA"/>
</dbReference>
<organism evidence="1 2">
    <name type="scientific">Hyalomma asiaticum</name>
    <name type="common">Tick</name>
    <dbReference type="NCBI Taxonomy" id="266040"/>
    <lineage>
        <taxon>Eukaryota</taxon>
        <taxon>Metazoa</taxon>
        <taxon>Ecdysozoa</taxon>
        <taxon>Arthropoda</taxon>
        <taxon>Chelicerata</taxon>
        <taxon>Arachnida</taxon>
        <taxon>Acari</taxon>
        <taxon>Parasitiformes</taxon>
        <taxon>Ixodida</taxon>
        <taxon>Ixodoidea</taxon>
        <taxon>Ixodidae</taxon>
        <taxon>Hyalomminae</taxon>
        <taxon>Hyalomma</taxon>
    </lineage>
</organism>
<dbReference type="Proteomes" id="UP000821845">
    <property type="component" value="Chromosome 1"/>
</dbReference>
<keyword evidence="2" id="KW-1185">Reference proteome</keyword>
<reference evidence="1" key="1">
    <citation type="submission" date="2020-05" db="EMBL/GenBank/DDBJ databases">
        <title>Large-scale comparative analyses of tick genomes elucidate their genetic diversity and vector capacities.</title>
        <authorList>
            <person name="Jia N."/>
            <person name="Wang J."/>
            <person name="Shi W."/>
            <person name="Du L."/>
            <person name="Sun Y."/>
            <person name="Zhan W."/>
            <person name="Jiang J."/>
            <person name="Wang Q."/>
            <person name="Zhang B."/>
            <person name="Ji P."/>
            <person name="Sakyi L.B."/>
            <person name="Cui X."/>
            <person name="Yuan T."/>
            <person name="Jiang B."/>
            <person name="Yang W."/>
            <person name="Lam T.T.-Y."/>
            <person name="Chang Q."/>
            <person name="Ding S."/>
            <person name="Wang X."/>
            <person name="Zhu J."/>
            <person name="Ruan X."/>
            <person name="Zhao L."/>
            <person name="Wei J."/>
            <person name="Que T."/>
            <person name="Du C."/>
            <person name="Cheng J."/>
            <person name="Dai P."/>
            <person name="Han X."/>
            <person name="Huang E."/>
            <person name="Gao Y."/>
            <person name="Liu J."/>
            <person name="Shao H."/>
            <person name="Ye R."/>
            <person name="Li L."/>
            <person name="Wei W."/>
            <person name="Wang X."/>
            <person name="Wang C."/>
            <person name="Yang T."/>
            <person name="Huo Q."/>
            <person name="Li W."/>
            <person name="Guo W."/>
            <person name="Chen H."/>
            <person name="Zhou L."/>
            <person name="Ni X."/>
            <person name="Tian J."/>
            <person name="Zhou Y."/>
            <person name="Sheng Y."/>
            <person name="Liu T."/>
            <person name="Pan Y."/>
            <person name="Xia L."/>
            <person name="Li J."/>
            <person name="Zhao F."/>
            <person name="Cao W."/>
        </authorList>
    </citation>
    <scope>NUCLEOTIDE SEQUENCE</scope>
    <source>
        <strain evidence="1">Hyas-2018</strain>
    </source>
</reference>